<evidence type="ECO:0000313" key="3">
    <source>
        <dbReference type="Proteomes" id="UP000666915"/>
    </source>
</evidence>
<keyword evidence="3" id="KW-1185">Reference proteome</keyword>
<feature type="transmembrane region" description="Helical" evidence="1">
    <location>
        <begin position="25"/>
        <end position="47"/>
    </location>
</feature>
<keyword evidence="1" id="KW-0812">Transmembrane</keyword>
<organism evidence="2 3">
    <name type="scientific">Actinomadura nitritigenes</name>
    <dbReference type="NCBI Taxonomy" id="134602"/>
    <lineage>
        <taxon>Bacteria</taxon>
        <taxon>Bacillati</taxon>
        <taxon>Actinomycetota</taxon>
        <taxon>Actinomycetes</taxon>
        <taxon>Streptosporangiales</taxon>
        <taxon>Thermomonosporaceae</taxon>
        <taxon>Actinomadura</taxon>
    </lineage>
</organism>
<proteinExistence type="predicted"/>
<keyword evidence="1" id="KW-0472">Membrane</keyword>
<dbReference type="EMBL" id="JAGEOK010000015">
    <property type="protein sequence ID" value="MBO2440524.1"/>
    <property type="molecule type" value="Genomic_DNA"/>
</dbReference>
<sequence length="121" mass="12805">MAPDASGSSSASPDAARSAAAAGRVASRFITGLTAWWLAFPVALWIGSALIGDNVYDETFWDRVGRMLMWVGVGGALLSPIAGTAVALFGRQRRACVRFAMMGALSYGVFLWLLYALLTAD</sequence>
<gene>
    <name evidence="2" type="ORF">J4557_23635</name>
</gene>
<evidence type="ECO:0000313" key="2">
    <source>
        <dbReference type="EMBL" id="MBO2440524.1"/>
    </source>
</evidence>
<evidence type="ECO:0000256" key="1">
    <source>
        <dbReference type="SAM" id="Phobius"/>
    </source>
</evidence>
<name>A0ABS3R2Q1_9ACTN</name>
<dbReference type="Proteomes" id="UP000666915">
    <property type="component" value="Unassembled WGS sequence"/>
</dbReference>
<comment type="caution">
    <text evidence="2">The sequence shown here is derived from an EMBL/GenBank/DDBJ whole genome shotgun (WGS) entry which is preliminary data.</text>
</comment>
<feature type="transmembrane region" description="Helical" evidence="1">
    <location>
        <begin position="96"/>
        <end position="118"/>
    </location>
</feature>
<dbReference type="RefSeq" id="WP_208268921.1">
    <property type="nucleotide sequence ID" value="NZ_BAAAGM010000078.1"/>
</dbReference>
<protein>
    <submittedName>
        <fullName evidence="2">Uncharacterized protein</fullName>
    </submittedName>
</protein>
<keyword evidence="1" id="KW-1133">Transmembrane helix</keyword>
<reference evidence="2 3" key="1">
    <citation type="submission" date="2021-03" db="EMBL/GenBank/DDBJ databases">
        <authorList>
            <person name="Kanchanasin P."/>
            <person name="Saeng-In P."/>
            <person name="Phongsopitanun W."/>
            <person name="Yuki M."/>
            <person name="Kudo T."/>
            <person name="Ohkuma M."/>
            <person name="Tanasupawat S."/>
        </authorList>
    </citation>
    <scope>NUCLEOTIDE SEQUENCE [LARGE SCALE GENOMIC DNA]</scope>
    <source>
        <strain evidence="2 3">L46</strain>
    </source>
</reference>
<feature type="transmembrane region" description="Helical" evidence="1">
    <location>
        <begin position="67"/>
        <end position="89"/>
    </location>
</feature>
<accession>A0ABS3R2Q1</accession>